<dbReference type="InterPro" id="IPR051015">
    <property type="entry name" value="EvgA-like"/>
</dbReference>
<dbReference type="GO" id="GO:0003677">
    <property type="term" value="F:DNA binding"/>
    <property type="evidence" value="ECO:0007669"/>
    <property type="project" value="UniProtKB-KW"/>
</dbReference>
<keyword evidence="2" id="KW-0902">Two-component regulatory system</keyword>
<dbReference type="AlphaFoldDB" id="A0A074IZS9"/>
<name>A0A074IZS9_STRSL</name>
<protein>
    <submittedName>
        <fullName evidence="9">Histidine kinase</fullName>
    </submittedName>
</protein>
<dbReference type="SMART" id="SM00448">
    <property type="entry name" value="REC"/>
    <property type="match status" value="1"/>
</dbReference>
<evidence type="ECO:0000256" key="2">
    <source>
        <dbReference type="ARBA" id="ARBA00023012"/>
    </source>
</evidence>
<dbReference type="SUPFAM" id="SSF52172">
    <property type="entry name" value="CheY-like"/>
    <property type="match status" value="1"/>
</dbReference>
<reference evidence="9 10" key="1">
    <citation type="submission" date="2014-04" db="EMBL/GenBank/DDBJ databases">
        <title>Variable characteristics of bacteriocin-producing Streptococcus salivarius strains isolated from Malaysian subjects.</title>
        <authorList>
            <person name="Philip K."/>
            <person name="Barbour A."/>
        </authorList>
    </citation>
    <scope>NUCLEOTIDE SEQUENCE [LARGE SCALE GENOMIC DNA]</scope>
    <source>
        <strain evidence="9 10">NU10</strain>
    </source>
</reference>
<evidence type="ECO:0000256" key="1">
    <source>
        <dbReference type="ARBA" id="ARBA00022553"/>
    </source>
</evidence>
<sequence>MKILLIDDHKLFAKSIQLLCQQYDEVDVIDTITSNFNDVTIDLSKYDIILLDINLTNISKENGLEIAEELIQSTPNLKVVMLTGYVKSIYEERAKTIGAYGFVDKNIDPKQLISILKKVDSGKKYFEQIESQDYVESLTEREIAILNLSKKGLSIKEIEETLQISRRTVFNHLNHIYSKLLVNNKQEAIYKAEQLGYFMDF</sequence>
<keyword evidence="1 6" id="KW-0597">Phosphoprotein</keyword>
<comment type="caution">
    <text evidence="9">The sequence shown here is derived from an EMBL/GenBank/DDBJ whole genome shotgun (WGS) entry which is preliminary data.</text>
</comment>
<accession>A0A074IZS9</accession>
<evidence type="ECO:0000256" key="3">
    <source>
        <dbReference type="ARBA" id="ARBA00023015"/>
    </source>
</evidence>
<keyword evidence="5" id="KW-0804">Transcription</keyword>
<dbReference type="Pfam" id="PF00072">
    <property type="entry name" value="Response_reg"/>
    <property type="match status" value="1"/>
</dbReference>
<dbReference type="InterPro" id="IPR000792">
    <property type="entry name" value="Tscrpt_reg_LuxR_C"/>
</dbReference>
<proteinExistence type="predicted"/>
<dbReference type="GO" id="GO:0006355">
    <property type="term" value="P:regulation of DNA-templated transcription"/>
    <property type="evidence" value="ECO:0007669"/>
    <property type="project" value="InterPro"/>
</dbReference>
<evidence type="ECO:0000256" key="6">
    <source>
        <dbReference type="PROSITE-ProRule" id="PRU00169"/>
    </source>
</evidence>
<dbReference type="PRINTS" id="PR00038">
    <property type="entry name" value="HTHLUXR"/>
</dbReference>
<dbReference type="InterPro" id="IPR058245">
    <property type="entry name" value="NreC/VraR/RcsB-like_REC"/>
</dbReference>
<dbReference type="Gene3D" id="1.10.10.10">
    <property type="entry name" value="Winged helix-like DNA-binding domain superfamily/Winged helix DNA-binding domain"/>
    <property type="match status" value="1"/>
</dbReference>
<evidence type="ECO:0000256" key="4">
    <source>
        <dbReference type="ARBA" id="ARBA00023125"/>
    </source>
</evidence>
<dbReference type="SUPFAM" id="SSF46894">
    <property type="entry name" value="C-terminal effector domain of the bipartite response regulators"/>
    <property type="match status" value="1"/>
</dbReference>
<keyword evidence="4" id="KW-0238">DNA-binding</keyword>
<dbReference type="PANTHER" id="PTHR45566:SF2">
    <property type="entry name" value="NARL SUBFAMILY"/>
    <property type="match status" value="1"/>
</dbReference>
<dbReference type="SMART" id="SM00421">
    <property type="entry name" value="HTH_LUXR"/>
    <property type="match status" value="1"/>
</dbReference>
<dbReference type="Proteomes" id="UP000027855">
    <property type="component" value="Unassembled WGS sequence"/>
</dbReference>
<evidence type="ECO:0000259" key="7">
    <source>
        <dbReference type="PROSITE" id="PS50043"/>
    </source>
</evidence>
<evidence type="ECO:0000259" key="8">
    <source>
        <dbReference type="PROSITE" id="PS50110"/>
    </source>
</evidence>
<keyword evidence="3" id="KW-0805">Transcription regulation</keyword>
<dbReference type="CDD" id="cd06170">
    <property type="entry name" value="LuxR_C_like"/>
    <property type="match status" value="1"/>
</dbReference>
<dbReference type="Pfam" id="PF00196">
    <property type="entry name" value="GerE"/>
    <property type="match status" value="1"/>
</dbReference>
<dbReference type="GO" id="GO:0000160">
    <property type="term" value="P:phosphorelay signal transduction system"/>
    <property type="evidence" value="ECO:0007669"/>
    <property type="project" value="UniProtKB-KW"/>
</dbReference>
<dbReference type="RefSeq" id="WP_037601333.1">
    <property type="nucleotide sequence ID" value="NZ_JJMS01000030.1"/>
</dbReference>
<dbReference type="InterPro" id="IPR016032">
    <property type="entry name" value="Sig_transdc_resp-reg_C-effctor"/>
</dbReference>
<dbReference type="PROSITE" id="PS50110">
    <property type="entry name" value="RESPONSE_REGULATORY"/>
    <property type="match status" value="1"/>
</dbReference>
<dbReference type="InterPro" id="IPR001789">
    <property type="entry name" value="Sig_transdc_resp-reg_receiver"/>
</dbReference>
<dbReference type="EMBL" id="JJMT01000009">
    <property type="protein sequence ID" value="KEO45837.1"/>
    <property type="molecule type" value="Genomic_DNA"/>
</dbReference>
<gene>
    <name evidence="9" type="ORF">DL07_11000</name>
</gene>
<organism evidence="9 10">
    <name type="scientific">Streptococcus salivarius</name>
    <dbReference type="NCBI Taxonomy" id="1304"/>
    <lineage>
        <taxon>Bacteria</taxon>
        <taxon>Bacillati</taxon>
        <taxon>Bacillota</taxon>
        <taxon>Bacilli</taxon>
        <taxon>Lactobacillales</taxon>
        <taxon>Streptococcaceae</taxon>
        <taxon>Streptococcus</taxon>
    </lineage>
</organism>
<evidence type="ECO:0000256" key="5">
    <source>
        <dbReference type="ARBA" id="ARBA00023163"/>
    </source>
</evidence>
<feature type="domain" description="Response regulatory" evidence="8">
    <location>
        <begin position="2"/>
        <end position="120"/>
    </location>
</feature>
<dbReference type="CDD" id="cd17535">
    <property type="entry name" value="REC_NarL-like"/>
    <property type="match status" value="1"/>
</dbReference>
<dbReference type="PROSITE" id="PS50043">
    <property type="entry name" value="HTH_LUXR_2"/>
    <property type="match status" value="1"/>
</dbReference>
<dbReference type="GO" id="GO:0016301">
    <property type="term" value="F:kinase activity"/>
    <property type="evidence" value="ECO:0007669"/>
    <property type="project" value="UniProtKB-KW"/>
</dbReference>
<feature type="domain" description="HTH luxR-type" evidence="7">
    <location>
        <begin position="131"/>
        <end position="196"/>
    </location>
</feature>
<dbReference type="InterPro" id="IPR011006">
    <property type="entry name" value="CheY-like_superfamily"/>
</dbReference>
<dbReference type="InterPro" id="IPR036388">
    <property type="entry name" value="WH-like_DNA-bd_sf"/>
</dbReference>
<dbReference type="PANTHER" id="PTHR45566">
    <property type="entry name" value="HTH-TYPE TRANSCRIPTIONAL REGULATOR YHJB-RELATED"/>
    <property type="match status" value="1"/>
</dbReference>
<keyword evidence="9" id="KW-0808">Transferase</keyword>
<feature type="modified residue" description="4-aspartylphosphate" evidence="6">
    <location>
        <position position="52"/>
    </location>
</feature>
<evidence type="ECO:0000313" key="10">
    <source>
        <dbReference type="Proteomes" id="UP000027855"/>
    </source>
</evidence>
<keyword evidence="9" id="KW-0418">Kinase</keyword>
<evidence type="ECO:0000313" key="9">
    <source>
        <dbReference type="EMBL" id="KEO45837.1"/>
    </source>
</evidence>
<dbReference type="Gene3D" id="3.40.50.2300">
    <property type="match status" value="1"/>
</dbReference>